<organism evidence="5 6">
    <name type="scientific">Lasallia pustulata</name>
    <dbReference type="NCBI Taxonomy" id="136370"/>
    <lineage>
        <taxon>Eukaryota</taxon>
        <taxon>Fungi</taxon>
        <taxon>Dikarya</taxon>
        <taxon>Ascomycota</taxon>
        <taxon>Pezizomycotina</taxon>
        <taxon>Lecanoromycetes</taxon>
        <taxon>OSLEUM clade</taxon>
        <taxon>Umbilicariomycetidae</taxon>
        <taxon>Umbilicariales</taxon>
        <taxon>Umbilicariaceae</taxon>
        <taxon>Lasallia</taxon>
    </lineage>
</organism>
<dbReference type="SUPFAM" id="SSF53474">
    <property type="entry name" value="alpha/beta-Hydrolases"/>
    <property type="match status" value="1"/>
</dbReference>
<dbReference type="Pfam" id="PF05057">
    <property type="entry name" value="DUF676"/>
    <property type="match status" value="1"/>
</dbReference>
<dbReference type="Pfam" id="PF13424">
    <property type="entry name" value="TPR_12"/>
    <property type="match status" value="9"/>
</dbReference>
<proteinExistence type="inferred from homology"/>
<dbReference type="Pfam" id="PF13374">
    <property type="entry name" value="TPR_10"/>
    <property type="match status" value="4"/>
</dbReference>
<feature type="repeat" description="TPR" evidence="2">
    <location>
        <begin position="1179"/>
        <end position="1212"/>
    </location>
</feature>
<dbReference type="PANTHER" id="PTHR46082">
    <property type="entry name" value="ATP/GTP-BINDING PROTEIN-RELATED"/>
    <property type="match status" value="1"/>
</dbReference>
<feature type="repeat" description="TPR" evidence="2">
    <location>
        <begin position="725"/>
        <end position="758"/>
    </location>
</feature>
<dbReference type="InterPro" id="IPR007751">
    <property type="entry name" value="DUF676_lipase-like"/>
</dbReference>
<dbReference type="OrthoDB" id="6022389at2759"/>
<dbReference type="PANTHER" id="PTHR46082:SF6">
    <property type="entry name" value="AAA+ ATPASE DOMAIN-CONTAINING PROTEIN-RELATED"/>
    <property type="match status" value="1"/>
</dbReference>
<evidence type="ECO:0000256" key="1">
    <source>
        <dbReference type="ARBA" id="ARBA00007920"/>
    </source>
</evidence>
<feature type="repeat" description="TPR" evidence="2">
    <location>
        <begin position="1514"/>
        <end position="1547"/>
    </location>
</feature>
<dbReference type="Gene3D" id="3.40.50.1820">
    <property type="entry name" value="alpha/beta hydrolase"/>
    <property type="match status" value="1"/>
</dbReference>
<evidence type="ECO:0000256" key="2">
    <source>
        <dbReference type="PROSITE-ProRule" id="PRU00339"/>
    </source>
</evidence>
<dbReference type="InterPro" id="IPR011990">
    <property type="entry name" value="TPR-like_helical_dom_sf"/>
</dbReference>
<evidence type="ECO:0000313" key="5">
    <source>
        <dbReference type="EMBL" id="KAA6413103.1"/>
    </source>
</evidence>
<feature type="repeat" description="TPR" evidence="2">
    <location>
        <begin position="1346"/>
        <end position="1379"/>
    </location>
</feature>
<dbReference type="EMBL" id="VXIT01000004">
    <property type="protein sequence ID" value="KAA6413103.1"/>
    <property type="molecule type" value="Genomic_DNA"/>
</dbReference>
<feature type="repeat" description="TPR" evidence="2">
    <location>
        <begin position="1472"/>
        <end position="1505"/>
    </location>
</feature>
<feature type="repeat" description="TPR" evidence="2">
    <location>
        <begin position="1388"/>
        <end position="1421"/>
    </location>
</feature>
<comment type="caution">
    <text evidence="5">The sequence shown here is derived from an EMBL/GenBank/DDBJ whole genome shotgun (WGS) entry which is preliminary data.</text>
</comment>
<reference evidence="5 6" key="1">
    <citation type="submission" date="2019-09" db="EMBL/GenBank/DDBJ databases">
        <title>The hologenome of the rock-dwelling lichen Lasallia pustulata.</title>
        <authorList>
            <person name="Greshake Tzovaras B."/>
            <person name="Segers F."/>
            <person name="Bicker A."/>
            <person name="Dal Grande F."/>
            <person name="Otte J."/>
            <person name="Hankeln T."/>
            <person name="Schmitt I."/>
            <person name="Ebersberger I."/>
        </authorList>
    </citation>
    <scope>NUCLEOTIDE SEQUENCE [LARGE SCALE GENOMIC DNA]</scope>
    <source>
        <strain evidence="5">A1-1</strain>
    </source>
</reference>
<dbReference type="InterPro" id="IPR027417">
    <property type="entry name" value="P-loop_NTPase"/>
</dbReference>
<dbReference type="Gene3D" id="1.25.40.10">
    <property type="entry name" value="Tetratricopeptide repeat domain"/>
    <property type="match status" value="6"/>
</dbReference>
<feature type="repeat" description="TPR" evidence="2">
    <location>
        <begin position="1137"/>
        <end position="1170"/>
    </location>
</feature>
<feature type="repeat" description="TPR" evidence="2">
    <location>
        <begin position="1036"/>
        <end position="1069"/>
    </location>
</feature>
<sequence length="1587" mass="178510">MTCEPLPYGLIVLAEGLDPAPDIVAVHGLNGHHEKTWTTNNVNWLRDLLPSDIPNARIFSWGYDANTHSTSQISGQYLYDHARTLVSDLCLKRRLTKTRTRPIIFVAHSLGGIVVKSALIHSEAARRGALEEYRSIKLSTYGILFMGTPHQGGGGVHLGELMLKVASIFVTADNKVLKHLERDSEWLQQQLGQYAPISNDFVTKFAYEMFPTRIALGTAIMVVPQASAVVLGATNAEPVAIPADHLNMLKFASCQNRGYETMSGHLQLLAEEAPEAIGARWEEQDRIRNAQANVKEDFKVPFSLSGIPETENFVGRKEELAKIKEAFQGDGSQRTVVLLHGLGGIGKTQLAVTFVKEHRDTYSAIFWLNGKNEDTLKQSFAVMADRLYKEHPSSALLRTAAEAKDVDHIVVIIRQWLSAKENHRWMLVFDNIDNQKLPGNEDPQAYDVRLYFPEAYQGSILITTRSSRLKIGKVVSVRKLVDIRESIAILASTSGRVNLDRDTYAIDLVNQLDGLPLALTTAGAYLSQVSTSLEDYLRHYRTSWLKLQQTSPDLLSYEDRALYTTWNLSFKHIQSQNESAVNLLRLWAYFDNQDVWFQLLAAGNEGSPVWFATIVYDELSFNEAIRLLCDHALIESLEMSARPTKDVFEYWVKERRLLPHADKCFESVYNTINLEFEGNRNALNAVHNLGGLYADQGKMAEAEAMYRRALEGKEKAWGPEHTSTLDTVHNLGVLYKDQGKMAEAEAMYRRALEGYEKAWGLEYTSTLDTVHNLGFLYKDQGKMAEAEAMYRRALEGKGRRGGRSTVDAGTVTTWGSLQDQGKMAEAEAMYRRALEGKEKAWGPEHISTLETVNNLGSFYKEQGNMAEAEAMYRRALEGYEKAWGPEHTSTLNTVNNLGVLYKDQGKMAEAEAMYRRALEGKEKAWGPEHTSTLDTVHNLGSLYAEEGKMAEAEAMYRRALEGYEKAWGPEHTSTLNTVNNLGQEKAWGPEHTSTLDTVNNLGSLYKKGKMAEAEAMYRRALEGYEKAWGPEHISTLDTVNNLGNLYADQGKMAEAEAMYRRALEGKEKAWGPEHTSTLDTVNNLGIFTKIKARWPKRKPCIDGRWKDQGKMAEAEAMYRRALEGYEKAWGPEHTSTLNTVNNLGVLYKDQGKMAEAEAMYRRALEGKEKAWGPEHTSTLDTVHNLGSLYAEEGKMAEAEAMYRRALEGYEKAWGPEHTSTLNTVNNLEVLYKDQGKMAEAEAMYRRALEGKEKAWRPEHTSTLETVNNLGILYKKQGKMAEAEAMYRRALEGEKAWGPEHTSTLNTVNNLGVLYKDQGKMAEAEAMYRRALEGYEKAWGLEYTSTLNTVHNLGFLYKDQGKMAEAEAMYRRALEGKEKAWGSEHASTLETVDNLGNLYKDQGKMAEAEAMYRRALEGYEKAWGPEHTSTLDTVNNLGNLYADQGKMAEAEAMYRWALEGKEKAWGPEHTSTLGTVNNLGNFYKKQGKMAEAEAMYRRALEGYEKAWGPEHTSTLKTVNNLGVLYKDQGKMAEAEAMYRRALEGYEKAWGPQHTSTLITVNNLGILYNDLGKMAEAEAMFQRVRNEKS</sequence>
<dbReference type="PRINTS" id="PR00364">
    <property type="entry name" value="DISEASERSIST"/>
</dbReference>
<evidence type="ECO:0000259" key="4">
    <source>
        <dbReference type="Pfam" id="PF13191"/>
    </source>
</evidence>
<evidence type="ECO:0000259" key="3">
    <source>
        <dbReference type="Pfam" id="PF05057"/>
    </source>
</evidence>
<gene>
    <name evidence="5" type="ORF">FRX48_02847</name>
</gene>
<feature type="domain" description="Orc1-like AAA ATPase" evidence="4">
    <location>
        <begin position="312"/>
        <end position="434"/>
    </location>
</feature>
<feature type="domain" description="DUF676" evidence="3">
    <location>
        <begin position="23"/>
        <end position="166"/>
    </location>
</feature>
<feature type="repeat" description="TPR" evidence="2">
    <location>
        <begin position="891"/>
        <end position="924"/>
    </location>
</feature>
<feature type="repeat" description="TPR" evidence="2">
    <location>
        <begin position="849"/>
        <end position="882"/>
    </location>
</feature>
<protein>
    <submittedName>
        <fullName evidence="5">Uncharacterized protein</fullName>
    </submittedName>
</protein>
<evidence type="ECO:0000313" key="6">
    <source>
        <dbReference type="Proteomes" id="UP000324767"/>
    </source>
</evidence>
<dbReference type="PROSITE" id="PS50005">
    <property type="entry name" value="TPR"/>
    <property type="match status" value="14"/>
</dbReference>
<dbReference type="InterPro" id="IPR053137">
    <property type="entry name" value="NLR-like"/>
</dbReference>
<dbReference type="GO" id="GO:0043531">
    <property type="term" value="F:ADP binding"/>
    <property type="evidence" value="ECO:0007669"/>
    <property type="project" value="InterPro"/>
</dbReference>
<dbReference type="SUPFAM" id="SSF52540">
    <property type="entry name" value="P-loop containing nucleoside triphosphate hydrolases"/>
    <property type="match status" value="1"/>
</dbReference>
<dbReference type="Gene3D" id="3.40.50.300">
    <property type="entry name" value="P-loop containing nucleotide triphosphate hydrolases"/>
    <property type="match status" value="1"/>
</dbReference>
<dbReference type="InterPro" id="IPR019734">
    <property type="entry name" value="TPR_rpt"/>
</dbReference>
<feature type="repeat" description="TPR" evidence="2">
    <location>
        <begin position="933"/>
        <end position="966"/>
    </location>
</feature>
<dbReference type="SMART" id="SM00028">
    <property type="entry name" value="TPR"/>
    <property type="match status" value="19"/>
</dbReference>
<name>A0A5M8PWL9_9LECA</name>
<keyword evidence="2" id="KW-0802">TPR repeat</keyword>
<feature type="repeat" description="TPR" evidence="2">
    <location>
        <begin position="1263"/>
        <end position="1296"/>
    </location>
</feature>
<feature type="repeat" description="TPR" evidence="2">
    <location>
        <begin position="683"/>
        <end position="716"/>
    </location>
</feature>
<dbReference type="Proteomes" id="UP000324767">
    <property type="component" value="Unassembled WGS sequence"/>
</dbReference>
<dbReference type="Pfam" id="PF13191">
    <property type="entry name" value="AAA_16"/>
    <property type="match status" value="1"/>
</dbReference>
<dbReference type="InterPro" id="IPR041664">
    <property type="entry name" value="AAA_16"/>
</dbReference>
<feature type="repeat" description="TPR" evidence="2">
    <location>
        <begin position="1304"/>
        <end position="1337"/>
    </location>
</feature>
<comment type="similarity">
    <text evidence="1">Belongs to the putative lipase ROG1 family.</text>
</comment>
<accession>A0A5M8PWL9</accession>
<dbReference type="InterPro" id="IPR029058">
    <property type="entry name" value="AB_hydrolase_fold"/>
</dbReference>
<dbReference type="SUPFAM" id="SSF48452">
    <property type="entry name" value="TPR-like"/>
    <property type="match status" value="3"/>
</dbReference>